<dbReference type="SUPFAM" id="SSF47413">
    <property type="entry name" value="lambda repressor-like DNA-binding domains"/>
    <property type="match status" value="1"/>
</dbReference>
<dbReference type="PROSITE" id="PS50932">
    <property type="entry name" value="HTH_LACI_2"/>
    <property type="match status" value="1"/>
</dbReference>
<evidence type="ECO:0000259" key="5">
    <source>
        <dbReference type="PROSITE" id="PS50932"/>
    </source>
</evidence>
<dbReference type="Gene3D" id="3.40.50.2300">
    <property type="match status" value="2"/>
</dbReference>
<dbReference type="Gene3D" id="1.10.260.40">
    <property type="entry name" value="lambda repressor-like DNA-binding domains"/>
    <property type="match status" value="1"/>
</dbReference>
<dbReference type="InterPro" id="IPR001387">
    <property type="entry name" value="Cro/C1-type_HTH"/>
</dbReference>
<evidence type="ECO:0000313" key="8">
    <source>
        <dbReference type="Proteomes" id="UP000199220"/>
    </source>
</evidence>
<dbReference type="PRINTS" id="PR00036">
    <property type="entry name" value="HTHLACI"/>
</dbReference>
<proteinExistence type="predicted"/>
<dbReference type="InterPro" id="IPR028082">
    <property type="entry name" value="Peripla_BP_I"/>
</dbReference>
<dbReference type="Pfam" id="PF00356">
    <property type="entry name" value="LacI"/>
    <property type="match status" value="1"/>
</dbReference>
<evidence type="ECO:0000256" key="3">
    <source>
        <dbReference type="ARBA" id="ARBA00023163"/>
    </source>
</evidence>
<dbReference type="CDD" id="cd06267">
    <property type="entry name" value="PBP1_LacI_sugar_binding-like"/>
    <property type="match status" value="1"/>
</dbReference>
<dbReference type="InterPro" id="IPR000843">
    <property type="entry name" value="HTH_LacI"/>
</dbReference>
<feature type="domain" description="HTH cro/C1-type" evidence="6">
    <location>
        <begin position="7"/>
        <end position="54"/>
    </location>
</feature>
<dbReference type="Pfam" id="PF13377">
    <property type="entry name" value="Peripla_BP_3"/>
    <property type="match status" value="1"/>
</dbReference>
<feature type="compositionally biased region" description="Polar residues" evidence="4">
    <location>
        <begin position="351"/>
        <end position="360"/>
    </location>
</feature>
<dbReference type="CDD" id="cd01392">
    <property type="entry name" value="HTH_LacI"/>
    <property type="match status" value="1"/>
</dbReference>
<evidence type="ECO:0000259" key="6">
    <source>
        <dbReference type="PROSITE" id="PS50943"/>
    </source>
</evidence>
<gene>
    <name evidence="7" type="ORF">SAMN04488554_1969</name>
</gene>
<keyword evidence="2" id="KW-0238">DNA-binding</keyword>
<reference evidence="8" key="1">
    <citation type="submission" date="2016-10" db="EMBL/GenBank/DDBJ databases">
        <authorList>
            <person name="Varghese N."/>
            <person name="Submissions S."/>
        </authorList>
    </citation>
    <scope>NUCLEOTIDE SEQUENCE [LARGE SCALE GENOMIC DNA]</scope>
    <source>
        <strain evidence="8">DSM 21368</strain>
    </source>
</reference>
<dbReference type="EMBL" id="FNTX01000001">
    <property type="protein sequence ID" value="SEE27720.1"/>
    <property type="molecule type" value="Genomic_DNA"/>
</dbReference>
<dbReference type="PROSITE" id="PS50943">
    <property type="entry name" value="HTH_CROC1"/>
    <property type="match status" value="1"/>
</dbReference>
<dbReference type="GO" id="GO:0003700">
    <property type="term" value="F:DNA-binding transcription factor activity"/>
    <property type="evidence" value="ECO:0007669"/>
    <property type="project" value="TreeGrafter"/>
</dbReference>
<evidence type="ECO:0000313" key="7">
    <source>
        <dbReference type="EMBL" id="SEE27720.1"/>
    </source>
</evidence>
<dbReference type="InterPro" id="IPR046335">
    <property type="entry name" value="LacI/GalR-like_sensor"/>
</dbReference>
<dbReference type="SMART" id="SM00354">
    <property type="entry name" value="HTH_LACI"/>
    <property type="match status" value="1"/>
</dbReference>
<dbReference type="PROSITE" id="PS00356">
    <property type="entry name" value="HTH_LACI_1"/>
    <property type="match status" value="1"/>
</dbReference>
<evidence type="ECO:0000256" key="2">
    <source>
        <dbReference type="ARBA" id="ARBA00023125"/>
    </source>
</evidence>
<feature type="domain" description="HTH lacI-type" evidence="5">
    <location>
        <begin position="6"/>
        <end position="60"/>
    </location>
</feature>
<dbReference type="PANTHER" id="PTHR30146:SF109">
    <property type="entry name" value="HTH-TYPE TRANSCRIPTIONAL REGULATOR GALS"/>
    <property type="match status" value="1"/>
</dbReference>
<accession>A0A1H5HIM3</accession>
<evidence type="ECO:0000256" key="4">
    <source>
        <dbReference type="SAM" id="MobiDB-lite"/>
    </source>
</evidence>
<dbReference type="AlphaFoldDB" id="A0A1H5HIM3"/>
<organism evidence="7 8">
    <name type="scientific">Ruania alba</name>
    <dbReference type="NCBI Taxonomy" id="648782"/>
    <lineage>
        <taxon>Bacteria</taxon>
        <taxon>Bacillati</taxon>
        <taxon>Actinomycetota</taxon>
        <taxon>Actinomycetes</taxon>
        <taxon>Micrococcales</taxon>
        <taxon>Ruaniaceae</taxon>
        <taxon>Ruania</taxon>
    </lineage>
</organism>
<dbReference type="GO" id="GO:0000976">
    <property type="term" value="F:transcription cis-regulatory region binding"/>
    <property type="evidence" value="ECO:0007669"/>
    <property type="project" value="TreeGrafter"/>
</dbReference>
<feature type="region of interest" description="Disordered" evidence="4">
    <location>
        <begin position="325"/>
        <end position="366"/>
    </location>
</feature>
<protein>
    <submittedName>
        <fullName evidence="7">Transcriptional regulator, LacI family</fullName>
    </submittedName>
</protein>
<name>A0A1H5HIM3_9MICO</name>
<sequence>MSERPATIRDVARVAGVGTTTVSRVINDRPNVKPETARRIEEAIKTLGFRPNRLANSFRNRSLSMIGMVVPDPTPTVFSAIADSVDEFAEEHGMVVVTAKSRRDARRERALVSAFVEKGADGILLVTDDDDHRYLEADLARGYPLVFVLDPPNGVEAPAVVGDDRGGAREATQHLLAHGHGRIGLVGSTAKPSTAERVEGYKAALAENGIAVDANLIRTQPVSTDHGYTATRDLLSLPDPPTALFSTNYPATMGVLKALREHPSPIGLVCYGEFEAATLLSPGVTVVTSDPHVIGQQAVQLLLDQIGGNGPRAARVTVPPYLVPRGSGELRRDQSSGPFVGSGDPDRVSHIESQLRSNALQEGLAD</sequence>
<keyword evidence="8" id="KW-1185">Reference proteome</keyword>
<dbReference type="Proteomes" id="UP000199220">
    <property type="component" value="Unassembled WGS sequence"/>
</dbReference>
<dbReference type="SUPFAM" id="SSF53822">
    <property type="entry name" value="Periplasmic binding protein-like I"/>
    <property type="match status" value="1"/>
</dbReference>
<dbReference type="PANTHER" id="PTHR30146">
    <property type="entry name" value="LACI-RELATED TRANSCRIPTIONAL REPRESSOR"/>
    <property type="match status" value="1"/>
</dbReference>
<evidence type="ECO:0000256" key="1">
    <source>
        <dbReference type="ARBA" id="ARBA00023015"/>
    </source>
</evidence>
<dbReference type="STRING" id="648782.SAMN04488554_1969"/>
<keyword evidence="3" id="KW-0804">Transcription</keyword>
<keyword evidence="1" id="KW-0805">Transcription regulation</keyword>
<dbReference type="InterPro" id="IPR010982">
    <property type="entry name" value="Lambda_DNA-bd_dom_sf"/>
</dbReference>